<dbReference type="Pfam" id="PF25842">
    <property type="entry name" value="NfeD_TM"/>
    <property type="match status" value="1"/>
</dbReference>
<evidence type="ECO:0000259" key="2">
    <source>
        <dbReference type="Pfam" id="PF25842"/>
    </source>
</evidence>
<dbReference type="InterPro" id="IPR012340">
    <property type="entry name" value="NA-bd_OB-fold"/>
</dbReference>
<sequence>MWGSLAIAIISLFLGDLLEGLLDGLFDSVGEFLNPLLLFGTLAVVSGSGVLFTKYSSISNWYVLLISLLIGLGAYFLIYYLLVIPMSKAEASTSISIYDLAGKTGEVITTIPANGYGEVFIESTNGSRSESAKSFDSVKIKQGTHIVVVEVKDQVLYVSELTGL</sequence>
<reference evidence="3" key="2">
    <citation type="submission" date="2020-09" db="EMBL/GenBank/DDBJ databases">
        <authorList>
            <person name="Sun Q."/>
            <person name="Zhou Y."/>
        </authorList>
    </citation>
    <scope>NUCLEOTIDE SEQUENCE</scope>
    <source>
        <strain evidence="3">CGMCC 1.6333</strain>
    </source>
</reference>
<proteinExistence type="predicted"/>
<dbReference type="EMBL" id="BMLG01000010">
    <property type="protein sequence ID" value="GGM33691.1"/>
    <property type="molecule type" value="Genomic_DNA"/>
</dbReference>
<keyword evidence="1" id="KW-1133">Transmembrane helix</keyword>
<comment type="caution">
    <text evidence="3">The sequence shown here is derived from an EMBL/GenBank/DDBJ whole genome shotgun (WGS) entry which is preliminary data.</text>
</comment>
<accession>A0A917TR74</accession>
<organism evidence="3 4">
    <name type="scientific">Paraliobacillus quinghaiensis</name>
    <dbReference type="NCBI Taxonomy" id="470815"/>
    <lineage>
        <taxon>Bacteria</taxon>
        <taxon>Bacillati</taxon>
        <taxon>Bacillota</taxon>
        <taxon>Bacilli</taxon>
        <taxon>Bacillales</taxon>
        <taxon>Bacillaceae</taxon>
        <taxon>Paraliobacillus</taxon>
    </lineage>
</organism>
<feature type="transmembrane region" description="Helical" evidence="1">
    <location>
        <begin position="36"/>
        <end position="55"/>
    </location>
</feature>
<gene>
    <name evidence="3" type="ORF">GCM10011351_19620</name>
</gene>
<reference evidence="3" key="1">
    <citation type="journal article" date="2014" name="Int. J. Syst. Evol. Microbiol.">
        <title>Complete genome sequence of Corynebacterium casei LMG S-19264T (=DSM 44701T), isolated from a smear-ripened cheese.</title>
        <authorList>
            <consortium name="US DOE Joint Genome Institute (JGI-PGF)"/>
            <person name="Walter F."/>
            <person name="Albersmeier A."/>
            <person name="Kalinowski J."/>
            <person name="Ruckert C."/>
        </authorList>
    </citation>
    <scope>NUCLEOTIDE SEQUENCE</scope>
    <source>
        <strain evidence="3">CGMCC 1.6333</strain>
    </source>
</reference>
<dbReference type="Proteomes" id="UP000618460">
    <property type="component" value="Unassembled WGS sequence"/>
</dbReference>
<dbReference type="Gene3D" id="2.40.50.140">
    <property type="entry name" value="Nucleic acid-binding proteins"/>
    <property type="match status" value="1"/>
</dbReference>
<evidence type="ECO:0000313" key="4">
    <source>
        <dbReference type="Proteomes" id="UP000618460"/>
    </source>
</evidence>
<dbReference type="AlphaFoldDB" id="A0A917TR74"/>
<feature type="domain" description="Membrane protein NfeD2 N-terminal transmembrane" evidence="2">
    <location>
        <begin position="2"/>
        <end position="90"/>
    </location>
</feature>
<protein>
    <recommendedName>
        <fullName evidence="2">Membrane protein NfeD2 N-terminal transmembrane domain-containing protein</fullName>
    </recommendedName>
</protein>
<keyword evidence="1" id="KW-0812">Transmembrane</keyword>
<keyword evidence="4" id="KW-1185">Reference proteome</keyword>
<name>A0A917TR74_9BACI</name>
<evidence type="ECO:0000313" key="3">
    <source>
        <dbReference type="EMBL" id="GGM33691.1"/>
    </source>
</evidence>
<dbReference type="InterPro" id="IPR058653">
    <property type="entry name" value="NfeD2_TM"/>
</dbReference>
<evidence type="ECO:0000256" key="1">
    <source>
        <dbReference type="SAM" id="Phobius"/>
    </source>
</evidence>
<feature type="transmembrane region" description="Helical" evidence="1">
    <location>
        <begin position="62"/>
        <end position="82"/>
    </location>
</feature>
<keyword evidence="1" id="KW-0472">Membrane</keyword>